<keyword evidence="1" id="KW-0812">Transmembrane</keyword>
<dbReference type="InterPro" id="IPR024422">
    <property type="entry name" value="Protein_unknown_function_OB"/>
</dbReference>
<feature type="transmembrane region" description="Helical" evidence="1">
    <location>
        <begin position="52"/>
        <end position="73"/>
    </location>
</feature>
<evidence type="ECO:0000313" key="3">
    <source>
        <dbReference type="Proteomes" id="UP000494125"/>
    </source>
</evidence>
<keyword evidence="1" id="KW-0472">Membrane</keyword>
<organism evidence="2 3">
    <name type="scientific">Burkholderia diffusa</name>
    <dbReference type="NCBI Taxonomy" id="488732"/>
    <lineage>
        <taxon>Bacteria</taxon>
        <taxon>Pseudomonadati</taxon>
        <taxon>Pseudomonadota</taxon>
        <taxon>Betaproteobacteria</taxon>
        <taxon>Burkholderiales</taxon>
        <taxon>Burkholderiaceae</taxon>
        <taxon>Burkholderia</taxon>
        <taxon>Burkholderia cepacia complex</taxon>
    </lineage>
</organism>
<keyword evidence="1" id="KW-1133">Transmembrane helix</keyword>
<gene>
    <name evidence="2" type="ORF">BDI24065_06008</name>
</gene>
<dbReference type="EMBL" id="CABVPN010000041">
    <property type="protein sequence ID" value="VWC23862.1"/>
    <property type="molecule type" value="Genomic_DNA"/>
</dbReference>
<proteinExistence type="predicted"/>
<dbReference type="Pfam" id="PF12869">
    <property type="entry name" value="tRNA_anti-like"/>
    <property type="match status" value="1"/>
</dbReference>
<evidence type="ECO:0000313" key="2">
    <source>
        <dbReference type="EMBL" id="VWC23862.1"/>
    </source>
</evidence>
<name>A0A6P2QJY1_9BURK</name>
<accession>A0A6P2QJY1</accession>
<protein>
    <submittedName>
        <fullName evidence="2">Uncharacterized protein</fullName>
    </submittedName>
</protein>
<sequence>MTRWRMQRTRFSPVWRRGALEVVNVDDYRGEVINASRSDQVHRSARRVGARLRLCTLLVAVLVPGSGIAGSYVPVEVETALLTIGRQDDVRAFAAGQQSYVAQVLNIDVATAQDIARVYQSKDDEKADHRFLSRRVLVSGIVEAVWPDDPDRTVLVYADTGATQVRAIAHGNQASRVATWYAGSKVSLVCTGAGGTSRAVSFDDCENAGDVGRREWERLDAWFADFYQGKYVPNIMIAILAINIAARASRMPADHRCAESLEKCREAAMAIGSLTSDDGLLREVMQRFEASGLDLSVLAPVQLTP</sequence>
<dbReference type="Proteomes" id="UP000494125">
    <property type="component" value="Unassembled WGS sequence"/>
</dbReference>
<reference evidence="2 3" key="1">
    <citation type="submission" date="2019-09" db="EMBL/GenBank/DDBJ databases">
        <authorList>
            <person name="Depoorter E."/>
        </authorList>
    </citation>
    <scope>NUCLEOTIDE SEQUENCE [LARGE SCALE GENOMIC DNA]</scope>
    <source>
        <strain evidence="2">LMG 24065</strain>
    </source>
</reference>
<evidence type="ECO:0000256" key="1">
    <source>
        <dbReference type="SAM" id="Phobius"/>
    </source>
</evidence>
<keyword evidence="3" id="KW-1185">Reference proteome</keyword>
<dbReference type="AlphaFoldDB" id="A0A6P2QJY1"/>